<gene>
    <name evidence="1" type="ORF">EZS27_036196</name>
</gene>
<sequence length="93" mass="10641">YEMPDVREAWLRVSRSINAAAADGQYFKVKIDLTNNMEGQELTFRIDIPLKYTGIDYWIRVQMDCKAVAGKPETNYPGMGQANFTTIEKIHVP</sequence>
<comment type="caution">
    <text evidence="1">The sequence shown here is derived from an EMBL/GenBank/DDBJ whole genome shotgun (WGS) entry which is preliminary data.</text>
</comment>
<dbReference type="AlphaFoldDB" id="A0A5J4PTK1"/>
<protein>
    <submittedName>
        <fullName evidence="1">Uncharacterized protein</fullName>
    </submittedName>
</protein>
<accession>A0A5J4PTK1</accession>
<proteinExistence type="predicted"/>
<name>A0A5J4PTK1_9ZZZZ</name>
<dbReference type="EMBL" id="SNRY01006281">
    <property type="protein sequence ID" value="KAA6312956.1"/>
    <property type="molecule type" value="Genomic_DNA"/>
</dbReference>
<feature type="non-terminal residue" evidence="1">
    <location>
        <position position="1"/>
    </location>
</feature>
<organism evidence="1">
    <name type="scientific">termite gut metagenome</name>
    <dbReference type="NCBI Taxonomy" id="433724"/>
    <lineage>
        <taxon>unclassified sequences</taxon>
        <taxon>metagenomes</taxon>
        <taxon>organismal metagenomes</taxon>
    </lineage>
</organism>
<reference evidence="1" key="1">
    <citation type="submission" date="2019-03" db="EMBL/GenBank/DDBJ databases">
        <title>Single cell metagenomics reveals metabolic interactions within the superorganism composed of flagellate Streblomastix strix and complex community of Bacteroidetes bacteria on its surface.</title>
        <authorList>
            <person name="Treitli S.C."/>
            <person name="Kolisko M."/>
            <person name="Husnik F."/>
            <person name="Keeling P."/>
            <person name="Hampl V."/>
        </authorList>
    </citation>
    <scope>NUCLEOTIDE SEQUENCE</scope>
    <source>
        <strain evidence="1">STM</strain>
    </source>
</reference>
<evidence type="ECO:0000313" key="1">
    <source>
        <dbReference type="EMBL" id="KAA6312956.1"/>
    </source>
</evidence>